<dbReference type="GO" id="GO:0005743">
    <property type="term" value="C:mitochondrial inner membrane"/>
    <property type="evidence" value="ECO:0007669"/>
    <property type="project" value="UniProtKB-SubCell"/>
</dbReference>
<dbReference type="InterPro" id="IPR003593">
    <property type="entry name" value="AAA+_ATPase"/>
</dbReference>
<feature type="domain" description="AAA+ ATPase" evidence="14">
    <location>
        <begin position="297"/>
        <end position="446"/>
    </location>
</feature>
<dbReference type="EMBL" id="VIFY01000245">
    <property type="protein sequence ID" value="TQB68158.1"/>
    <property type="molecule type" value="Genomic_DNA"/>
</dbReference>
<proteinExistence type="inferred from homology"/>
<keyword evidence="4 12" id="KW-0547">Nucleotide-binding</keyword>
<evidence type="ECO:0000256" key="10">
    <source>
        <dbReference type="ARBA" id="ARBA00023136"/>
    </source>
</evidence>
<dbReference type="Pfam" id="PF25426">
    <property type="entry name" value="AAA_lid_BCS1"/>
    <property type="match status" value="1"/>
</dbReference>
<dbReference type="Pfam" id="PF00004">
    <property type="entry name" value="AAA"/>
    <property type="match status" value="1"/>
</dbReference>
<comment type="similarity">
    <text evidence="2">Belongs to the AAA ATPase family. BCS1 subfamily.</text>
</comment>
<feature type="compositionally biased region" description="Polar residues" evidence="13">
    <location>
        <begin position="1"/>
        <end position="17"/>
    </location>
</feature>
<evidence type="ECO:0000256" key="2">
    <source>
        <dbReference type="ARBA" id="ARBA00007448"/>
    </source>
</evidence>
<dbReference type="STRING" id="5098.A0A507QI55"/>
<keyword evidence="8" id="KW-1133">Transmembrane helix</keyword>
<evidence type="ECO:0000256" key="9">
    <source>
        <dbReference type="ARBA" id="ARBA00023128"/>
    </source>
</evidence>
<dbReference type="Gene3D" id="3.40.50.300">
    <property type="entry name" value="P-loop containing nucleotide triphosphate hydrolases"/>
    <property type="match status" value="1"/>
</dbReference>
<evidence type="ECO:0000313" key="16">
    <source>
        <dbReference type="EMBL" id="TQB68158.1"/>
    </source>
</evidence>
<dbReference type="PROSITE" id="PS00674">
    <property type="entry name" value="AAA"/>
    <property type="match status" value="1"/>
</dbReference>
<dbReference type="Pfam" id="PF08740">
    <property type="entry name" value="BCS1_N"/>
    <property type="match status" value="1"/>
</dbReference>
<dbReference type="PANTHER" id="PTHR23070">
    <property type="entry name" value="BCS1 AAA-TYPE ATPASE"/>
    <property type="match status" value="1"/>
</dbReference>
<evidence type="ECO:0000259" key="14">
    <source>
        <dbReference type="SMART" id="SM00382"/>
    </source>
</evidence>
<evidence type="ECO:0000256" key="3">
    <source>
        <dbReference type="ARBA" id="ARBA00022692"/>
    </source>
</evidence>
<evidence type="ECO:0000259" key="15">
    <source>
        <dbReference type="SMART" id="SM01024"/>
    </source>
</evidence>
<dbReference type="OrthoDB" id="10251412at2759"/>
<evidence type="ECO:0000256" key="7">
    <source>
        <dbReference type="ARBA" id="ARBA00022840"/>
    </source>
</evidence>
<evidence type="ECO:0000256" key="5">
    <source>
        <dbReference type="ARBA" id="ARBA00022792"/>
    </source>
</evidence>
<evidence type="ECO:0000256" key="6">
    <source>
        <dbReference type="ARBA" id="ARBA00022801"/>
    </source>
</evidence>
<feature type="region of interest" description="Disordered" evidence="13">
    <location>
        <begin position="564"/>
        <end position="584"/>
    </location>
</feature>
<dbReference type="AlphaFoldDB" id="A0A507QI55"/>
<dbReference type="GO" id="GO:0016887">
    <property type="term" value="F:ATP hydrolysis activity"/>
    <property type="evidence" value="ECO:0007669"/>
    <property type="project" value="InterPro"/>
</dbReference>
<evidence type="ECO:0000256" key="8">
    <source>
        <dbReference type="ARBA" id="ARBA00022989"/>
    </source>
</evidence>
<dbReference type="InterPro" id="IPR014851">
    <property type="entry name" value="BCS1_N"/>
</dbReference>
<dbReference type="InterPro" id="IPR057495">
    <property type="entry name" value="AAA_lid_BCS1"/>
</dbReference>
<gene>
    <name evidence="16" type="ORF">MPDQ_003902</name>
</gene>
<evidence type="ECO:0000256" key="11">
    <source>
        <dbReference type="ARBA" id="ARBA00048778"/>
    </source>
</evidence>
<dbReference type="SMART" id="SM01024">
    <property type="entry name" value="BCS1_N"/>
    <property type="match status" value="1"/>
</dbReference>
<feature type="domain" description="BCS1 N-terminal" evidence="15">
    <location>
        <begin position="56"/>
        <end position="264"/>
    </location>
</feature>
<evidence type="ECO:0000256" key="13">
    <source>
        <dbReference type="SAM" id="MobiDB-lite"/>
    </source>
</evidence>
<keyword evidence="9" id="KW-0496">Mitochondrion</keyword>
<dbReference type="InterPro" id="IPR027417">
    <property type="entry name" value="P-loop_NTPase"/>
</dbReference>
<sequence>MAFNTSTYKNGTTNATPSPFPSEPTILDTLIPGFTFFSRLLQSYLNIDLSSYVPAFVTGACVVAAIRYSTSNLFEHFLRYFVSTAEIRLNDEVYNYLMFWMSQQPFLNRTIKFVAGTKTNSDQVYTYYSDYNDDEDKEFANDDDDDEDNFDRYWAKAIRRDRYKKFRFTPAEGTHYFRYRGRMIAFTRERDENSGARYELNPERLYLSCLGRDATILKELLNEAQRSYVEKDGTKTIIYRGRSSGSDIDWARCMAKSPRPISTVVLDQRQKQDFLDDIKEYLHPRTRRWYSDRGIPYRRGYLFYGPPGTGKTSLCVAVSGLLGLKIYLLNLSGKNIDESALLSLFDELPRRCIVLLEDIDSAGMTHNRDEDTTAGDREESTSNGKEDGNNKPLHRISLSALLNVIDGVAASEGRILVMTTNHVEKLDPALLRPGRVDMSICFGYSDMETIKDLFCSIYAPRSFSVRGSHSNIYPMQSGRSAEPELGTSLIVNVAEIKKGAGLRTNQPDKEKISQLSEEQRENDKQRERILALAAEFASLVPSGELTPAEVQGYLLKNKDRPEDAISGAEEWVQGVREQRTPRRA</sequence>
<feature type="compositionally biased region" description="Basic and acidic residues" evidence="13">
    <location>
        <begin position="366"/>
        <end position="389"/>
    </location>
</feature>
<comment type="catalytic activity">
    <reaction evidence="11">
        <text>ATP + H2O = ADP + phosphate + H(+)</text>
        <dbReference type="Rhea" id="RHEA:13065"/>
        <dbReference type="ChEBI" id="CHEBI:15377"/>
        <dbReference type="ChEBI" id="CHEBI:15378"/>
        <dbReference type="ChEBI" id="CHEBI:30616"/>
        <dbReference type="ChEBI" id="CHEBI:43474"/>
        <dbReference type="ChEBI" id="CHEBI:456216"/>
    </reaction>
    <physiologicalReaction direction="left-to-right" evidence="11">
        <dbReference type="Rhea" id="RHEA:13066"/>
    </physiologicalReaction>
</comment>
<evidence type="ECO:0000256" key="12">
    <source>
        <dbReference type="RuleBase" id="RU003651"/>
    </source>
</evidence>
<accession>A0A507QI55</accession>
<evidence type="ECO:0000313" key="17">
    <source>
        <dbReference type="Proteomes" id="UP000319663"/>
    </source>
</evidence>
<organism evidence="16 17">
    <name type="scientific">Monascus purpureus</name>
    <name type="common">Red mold</name>
    <name type="synonym">Monascus anka</name>
    <dbReference type="NCBI Taxonomy" id="5098"/>
    <lineage>
        <taxon>Eukaryota</taxon>
        <taxon>Fungi</taxon>
        <taxon>Dikarya</taxon>
        <taxon>Ascomycota</taxon>
        <taxon>Pezizomycotina</taxon>
        <taxon>Eurotiomycetes</taxon>
        <taxon>Eurotiomycetidae</taxon>
        <taxon>Eurotiales</taxon>
        <taxon>Aspergillaceae</taxon>
        <taxon>Monascus</taxon>
    </lineage>
</organism>
<dbReference type="SMART" id="SM00382">
    <property type="entry name" value="AAA"/>
    <property type="match status" value="1"/>
</dbReference>
<dbReference type="InterPro" id="IPR003959">
    <property type="entry name" value="ATPase_AAA_core"/>
</dbReference>
<dbReference type="InterPro" id="IPR003960">
    <property type="entry name" value="ATPase_AAA_CS"/>
</dbReference>
<evidence type="ECO:0000256" key="1">
    <source>
        <dbReference type="ARBA" id="ARBA00004434"/>
    </source>
</evidence>
<evidence type="ECO:0000256" key="4">
    <source>
        <dbReference type="ARBA" id="ARBA00022741"/>
    </source>
</evidence>
<dbReference type="InterPro" id="IPR050747">
    <property type="entry name" value="Mitochondrial_chaperone_BCS1"/>
</dbReference>
<dbReference type="GO" id="GO:0005524">
    <property type="term" value="F:ATP binding"/>
    <property type="evidence" value="ECO:0007669"/>
    <property type="project" value="UniProtKB-KW"/>
</dbReference>
<keyword evidence="3" id="KW-0812">Transmembrane</keyword>
<keyword evidence="17" id="KW-1185">Reference proteome</keyword>
<comment type="caution">
    <text evidence="16">The sequence shown here is derived from an EMBL/GenBank/DDBJ whole genome shotgun (WGS) entry which is preliminary data.</text>
</comment>
<reference evidence="16 17" key="1">
    <citation type="submission" date="2019-06" db="EMBL/GenBank/DDBJ databases">
        <title>Wine fermentation using esterase from Monascus purpureus.</title>
        <authorList>
            <person name="Geng C."/>
            <person name="Zhang Y."/>
        </authorList>
    </citation>
    <scope>NUCLEOTIDE SEQUENCE [LARGE SCALE GENOMIC DNA]</scope>
    <source>
        <strain evidence="16">HQ1</strain>
    </source>
</reference>
<keyword evidence="5" id="KW-0999">Mitochondrion inner membrane</keyword>
<feature type="region of interest" description="Disordered" evidence="13">
    <location>
        <begin position="1"/>
        <end position="20"/>
    </location>
</feature>
<dbReference type="SUPFAM" id="SSF52540">
    <property type="entry name" value="P-loop containing nucleoside triphosphate hydrolases"/>
    <property type="match status" value="1"/>
</dbReference>
<keyword evidence="6" id="KW-0378">Hydrolase</keyword>
<keyword evidence="7 12" id="KW-0067">ATP-binding</keyword>
<protein>
    <submittedName>
        <fullName evidence="16">Uncharacterized protein</fullName>
    </submittedName>
</protein>
<dbReference type="Proteomes" id="UP000319663">
    <property type="component" value="Unassembled WGS sequence"/>
</dbReference>
<feature type="region of interest" description="Disordered" evidence="13">
    <location>
        <begin position="365"/>
        <end position="392"/>
    </location>
</feature>
<name>A0A507QI55_MONPU</name>
<comment type="subcellular location">
    <subcellularLocation>
        <location evidence="1">Mitochondrion inner membrane</location>
        <topology evidence="1">Single-pass membrane protein</topology>
    </subcellularLocation>
</comment>
<keyword evidence="10" id="KW-0472">Membrane</keyword>